<feature type="region of interest" description="Disordered" evidence="2">
    <location>
        <begin position="281"/>
        <end position="305"/>
    </location>
</feature>
<evidence type="ECO:0000313" key="7">
    <source>
        <dbReference type="Proteomes" id="UP000677054"/>
    </source>
</evidence>
<dbReference type="InterPro" id="IPR057459">
    <property type="entry name" value="SYDE1/2_C2"/>
</dbReference>
<evidence type="ECO:0000256" key="2">
    <source>
        <dbReference type="SAM" id="MobiDB-lite"/>
    </source>
</evidence>
<dbReference type="GO" id="GO:0005096">
    <property type="term" value="F:GTPase activator activity"/>
    <property type="evidence" value="ECO:0007669"/>
    <property type="project" value="UniProtKB-KW"/>
</dbReference>
<feature type="compositionally biased region" description="Gly residues" evidence="2">
    <location>
        <begin position="940"/>
        <end position="951"/>
    </location>
</feature>
<feature type="region of interest" description="Disordered" evidence="2">
    <location>
        <begin position="925"/>
        <end position="951"/>
    </location>
</feature>
<dbReference type="Gene3D" id="2.60.40.150">
    <property type="entry name" value="C2 domain"/>
    <property type="match status" value="1"/>
</dbReference>
<dbReference type="OrthoDB" id="120383at2759"/>
<accession>A0A7R9A304</accession>
<dbReference type="Pfam" id="PF00595">
    <property type="entry name" value="PDZ"/>
    <property type="match status" value="1"/>
</dbReference>
<dbReference type="EMBL" id="CAJPEV010000085">
    <property type="protein sequence ID" value="CAG0880316.1"/>
    <property type="molecule type" value="Genomic_DNA"/>
</dbReference>
<dbReference type="GO" id="GO:0016477">
    <property type="term" value="P:cell migration"/>
    <property type="evidence" value="ECO:0007669"/>
    <property type="project" value="TreeGrafter"/>
</dbReference>
<dbReference type="InterPro" id="IPR052118">
    <property type="entry name" value="Rho-GAP_regulator"/>
</dbReference>
<protein>
    <recommendedName>
        <fullName evidence="8">Rho GTPase-activating protein 100F</fullName>
    </recommendedName>
</protein>
<dbReference type="PROSITE" id="PS50004">
    <property type="entry name" value="C2"/>
    <property type="match status" value="1"/>
</dbReference>
<dbReference type="SUPFAM" id="SSF50156">
    <property type="entry name" value="PDZ domain-like"/>
    <property type="match status" value="1"/>
</dbReference>
<dbReference type="CDD" id="cd06718">
    <property type="entry name" value="PDZ_Par6-like"/>
    <property type="match status" value="1"/>
</dbReference>
<dbReference type="SMART" id="SM00239">
    <property type="entry name" value="C2"/>
    <property type="match status" value="1"/>
</dbReference>
<organism evidence="6">
    <name type="scientific">Darwinula stevensoni</name>
    <dbReference type="NCBI Taxonomy" id="69355"/>
    <lineage>
        <taxon>Eukaryota</taxon>
        <taxon>Metazoa</taxon>
        <taxon>Ecdysozoa</taxon>
        <taxon>Arthropoda</taxon>
        <taxon>Crustacea</taxon>
        <taxon>Oligostraca</taxon>
        <taxon>Ostracoda</taxon>
        <taxon>Podocopa</taxon>
        <taxon>Podocopida</taxon>
        <taxon>Darwinulocopina</taxon>
        <taxon>Darwinuloidea</taxon>
        <taxon>Darwinulidae</taxon>
        <taxon>Darwinula</taxon>
    </lineage>
</organism>
<reference evidence="6" key="1">
    <citation type="submission" date="2020-11" db="EMBL/GenBank/DDBJ databases">
        <authorList>
            <person name="Tran Van P."/>
        </authorList>
    </citation>
    <scope>NUCLEOTIDE SEQUENCE</scope>
</reference>
<sequence>METKVDFVEIMKRPGQTLGLYIREGNGVDRGDGVFISRIALESPVYGSGCLRVGDEILAVNLVDVTRMSLDDVVIIMSIPRRLVLTTRRCKPSQRAALMSPPPMRSECRPPPVVVMKKIIDEPDEENNHLDYEPDFPRYGSLGRPRNYYGGRVPGVYRDYQGRFQTGSLGHSYSSTGRDYNYGKEHVEPPHYGKEPVGSMYLERDENLFYNSRPMGGEIPPTSSYMPPPPVVTEQPRPSLPSLRRGTLESLAERVHAFHGAAPPSALDDSIRRMRAMQQQQPFGYADARRGPPPPHPIRSSSLRMPPYSHVGSGYDSLPHRSALGMRRRPYMPISGMRNLDYSSDTEVMMPSSSATRFFRGRPVLESRVEDNDGAISAPEISTSAERLPTLRSSSPVEAEGMITDPEADDRESEERRRRRMRMRGMGEEDGLGLGRAPSTSAIYERLRGLRSASHAAISPRYTASAENILHSASRISESAGLYSHLPHLGLGRTSASSTGPGIGLGLHGFPLPTSHHPLTGSEHSKILDLNTADFVKYKLAKGSVGTPGDRVSGILDVHLMAGRGLRSSSSMGRGSGERIRTMRDLYCVLEADRIHKARTVVRTGDHSFDWDETFHLDLVHNNDLDFLIYSWDPQYRHKLCYKGSLNLPTLLSQGTQHQLALRVDPRGTLYLKLRFMDANAAYRRTPCPRKSGLFGVNLESVALREGAAASGGVPLILQRCVEEVERRGLDIIGLYRLCGSASKKSILRDAFERNPRTVDLTPDNVPDINVITGVVKDYLRELPEPLVPPSLSQMLAEALQVCLPDDPEGNARLMFSILDCLPRVNRCTLLFLLDHLRLVIAQSDRNKMTAQHVALCFGPLLMLHSGPGPEENMDFARATRILQYLLDIWPAKSGSKYTELLHQFECSGIVVPDVLEPFQHQAGEIEEKGQKGDEDMDSGGSGEGGTNHHS</sequence>
<dbReference type="GO" id="GO:0030030">
    <property type="term" value="P:cell projection organization"/>
    <property type="evidence" value="ECO:0007669"/>
    <property type="project" value="TreeGrafter"/>
</dbReference>
<dbReference type="InterPro" id="IPR036034">
    <property type="entry name" value="PDZ_sf"/>
</dbReference>
<evidence type="ECO:0000259" key="3">
    <source>
        <dbReference type="PROSITE" id="PS50004"/>
    </source>
</evidence>
<dbReference type="PANTHER" id="PTHR46150:SF3">
    <property type="entry name" value="RHO GTPASE-ACTIVATING PROTEIN 100F"/>
    <property type="match status" value="1"/>
</dbReference>
<feature type="domain" description="C2" evidence="3">
    <location>
        <begin position="536"/>
        <end position="661"/>
    </location>
</feature>
<feature type="domain" description="Rho-GAP" evidence="5">
    <location>
        <begin position="697"/>
        <end position="894"/>
    </location>
</feature>
<evidence type="ECO:0000256" key="1">
    <source>
        <dbReference type="ARBA" id="ARBA00022468"/>
    </source>
</evidence>
<evidence type="ECO:0000313" key="6">
    <source>
        <dbReference type="EMBL" id="CAD7241013.1"/>
    </source>
</evidence>
<keyword evidence="7" id="KW-1185">Reference proteome</keyword>
<dbReference type="PROSITE" id="PS50106">
    <property type="entry name" value="PDZ"/>
    <property type="match status" value="1"/>
</dbReference>
<dbReference type="PROSITE" id="PS50238">
    <property type="entry name" value="RHOGAP"/>
    <property type="match status" value="1"/>
</dbReference>
<feature type="compositionally biased region" description="Basic and acidic residues" evidence="2">
    <location>
        <begin position="925"/>
        <end position="934"/>
    </location>
</feature>
<dbReference type="CDD" id="cd00030">
    <property type="entry name" value="C2"/>
    <property type="match status" value="1"/>
</dbReference>
<dbReference type="SMART" id="SM00228">
    <property type="entry name" value="PDZ"/>
    <property type="match status" value="1"/>
</dbReference>
<dbReference type="GO" id="GO:0007165">
    <property type="term" value="P:signal transduction"/>
    <property type="evidence" value="ECO:0007669"/>
    <property type="project" value="InterPro"/>
</dbReference>
<dbReference type="InterPro" id="IPR035892">
    <property type="entry name" value="C2_domain_sf"/>
</dbReference>
<feature type="region of interest" description="Disordered" evidence="2">
    <location>
        <begin position="215"/>
        <end position="240"/>
    </location>
</feature>
<dbReference type="EMBL" id="LR899602">
    <property type="protein sequence ID" value="CAD7241013.1"/>
    <property type="molecule type" value="Genomic_DNA"/>
</dbReference>
<dbReference type="Pfam" id="PF25336">
    <property type="entry name" value="C2_SYDE"/>
    <property type="match status" value="1"/>
</dbReference>
<dbReference type="Proteomes" id="UP000677054">
    <property type="component" value="Unassembled WGS sequence"/>
</dbReference>
<dbReference type="InterPro" id="IPR000008">
    <property type="entry name" value="C2_dom"/>
</dbReference>
<gene>
    <name evidence="6" type="ORF">DSTB1V02_LOCUS1015</name>
</gene>
<dbReference type="GO" id="GO:0046578">
    <property type="term" value="P:regulation of Ras protein signal transduction"/>
    <property type="evidence" value="ECO:0007669"/>
    <property type="project" value="TreeGrafter"/>
</dbReference>
<dbReference type="InterPro" id="IPR000198">
    <property type="entry name" value="RhoGAP_dom"/>
</dbReference>
<dbReference type="SMART" id="SM00324">
    <property type="entry name" value="RhoGAP"/>
    <property type="match status" value="1"/>
</dbReference>
<evidence type="ECO:0000259" key="5">
    <source>
        <dbReference type="PROSITE" id="PS50238"/>
    </source>
</evidence>
<dbReference type="GO" id="GO:0097060">
    <property type="term" value="C:synaptic membrane"/>
    <property type="evidence" value="ECO:0007669"/>
    <property type="project" value="TreeGrafter"/>
</dbReference>
<dbReference type="AlphaFoldDB" id="A0A7R9A304"/>
<evidence type="ECO:0000259" key="4">
    <source>
        <dbReference type="PROSITE" id="PS50106"/>
    </source>
</evidence>
<feature type="domain" description="PDZ" evidence="4">
    <location>
        <begin position="7"/>
        <end position="77"/>
    </location>
</feature>
<dbReference type="Gene3D" id="1.10.555.10">
    <property type="entry name" value="Rho GTPase activation protein"/>
    <property type="match status" value="1"/>
</dbReference>
<feature type="compositionally biased region" description="Polar residues" evidence="2">
    <location>
        <begin position="380"/>
        <end position="396"/>
    </location>
</feature>
<keyword evidence="1" id="KW-0343">GTPase activation</keyword>
<name>A0A7R9A304_9CRUS</name>
<proteinExistence type="predicted"/>
<dbReference type="InterPro" id="IPR008936">
    <property type="entry name" value="Rho_GTPase_activation_prot"/>
</dbReference>
<dbReference type="SUPFAM" id="SSF48350">
    <property type="entry name" value="GTPase activation domain, GAP"/>
    <property type="match status" value="1"/>
</dbReference>
<dbReference type="InterPro" id="IPR001478">
    <property type="entry name" value="PDZ"/>
</dbReference>
<dbReference type="PANTHER" id="PTHR46150">
    <property type="entry name" value="RHO GTPASE-ACTIVATING PROTEIN 100F"/>
    <property type="match status" value="1"/>
</dbReference>
<dbReference type="FunFam" id="1.10.555.10:FF:000031">
    <property type="entry name" value="rho GTPase-activating protein 100F isoform X6"/>
    <property type="match status" value="1"/>
</dbReference>
<feature type="region of interest" description="Disordered" evidence="2">
    <location>
        <begin position="371"/>
        <end position="437"/>
    </location>
</feature>
<dbReference type="Gene3D" id="2.30.42.10">
    <property type="match status" value="1"/>
</dbReference>
<dbReference type="SUPFAM" id="SSF49562">
    <property type="entry name" value="C2 domain (Calcium/lipid-binding domain, CaLB)"/>
    <property type="match status" value="1"/>
</dbReference>
<dbReference type="Pfam" id="PF00620">
    <property type="entry name" value="RhoGAP"/>
    <property type="match status" value="1"/>
</dbReference>
<evidence type="ECO:0008006" key="8">
    <source>
        <dbReference type="Google" id="ProtNLM"/>
    </source>
</evidence>